<accession>A0A0M9AMR0</accession>
<dbReference type="InterPro" id="IPR050194">
    <property type="entry name" value="Glycosyltransferase_grp1"/>
</dbReference>
<dbReference type="STRING" id="1705562.AMS69_08750"/>
<dbReference type="Pfam" id="PF13692">
    <property type="entry name" value="Glyco_trans_1_4"/>
    <property type="match status" value="1"/>
</dbReference>
<dbReference type="PATRIC" id="fig|1705562.3.peg.2833"/>
<dbReference type="Proteomes" id="UP000037729">
    <property type="component" value="Unassembled WGS sequence"/>
</dbReference>
<proteinExistence type="predicted"/>
<gene>
    <name evidence="1" type="ORF">AMS69_08750</name>
    <name evidence="2" type="ORF">GOC83_07540</name>
</gene>
<evidence type="ECO:0000313" key="1">
    <source>
        <dbReference type="EMBL" id="KOX93995.1"/>
    </source>
</evidence>
<dbReference type="Proteomes" id="UP000610611">
    <property type="component" value="Unassembled WGS sequence"/>
</dbReference>
<sequence length="350" mass="38263">MSTTACFYIGSATAFNVGLTTRNIGLMMNDDLDLHLVGTAVNELNADVHELFSVYGTAYNSTRVGGMQALHSYLRTHDPDVLTHVVQPPIHGTIGATLGSLYDVPFVYRYSGDRFFEYRVASDLQCIKFFAVNNMLGHLPIALSTKYITLGSAGTDRLVSLFFGPNKREVAELPTPVNLDRFSNVGTESPYGVEGPIAISIGRITDLKGAKFIEATLPRLLTRRPDLHVVFIGSKQDSIDVPPALEHRVSFTGPIAPAAVPRYLTFANVLIHPSLTEGLPRVLLESLASGTPVVARDVGDVSSVTENTFTTADEFLDLVSHFESLPVDDVKKFSTDVLRQRYVDFFSSFA</sequence>
<dbReference type="AlphaFoldDB" id="A0A0M9AMR0"/>
<dbReference type="PANTHER" id="PTHR45947:SF3">
    <property type="entry name" value="SULFOQUINOVOSYL TRANSFERASE SQD2"/>
    <property type="match status" value="1"/>
</dbReference>
<evidence type="ECO:0000313" key="2">
    <source>
        <dbReference type="EMBL" id="NLV05981.1"/>
    </source>
</evidence>
<evidence type="ECO:0000313" key="3">
    <source>
        <dbReference type="Proteomes" id="UP000037729"/>
    </source>
</evidence>
<protein>
    <submittedName>
        <fullName evidence="2">Glycosyltransferase</fullName>
    </submittedName>
</protein>
<dbReference type="Gene3D" id="3.40.50.2000">
    <property type="entry name" value="Glycogen Phosphorylase B"/>
    <property type="match status" value="2"/>
</dbReference>
<reference evidence="2" key="2">
    <citation type="submission" date="2019-12" db="EMBL/GenBank/DDBJ databases">
        <title>The whole-genome sequencing of Haloarcula japonica strain pws8.</title>
        <authorList>
            <person name="Verma D.K."/>
            <person name="Gopal K."/>
            <person name="Prasad E.S."/>
        </authorList>
    </citation>
    <scope>NUCLEOTIDE SEQUENCE</scope>
    <source>
        <strain evidence="2">Pws8</strain>
    </source>
</reference>
<dbReference type="OrthoDB" id="131038at2157"/>
<organism evidence="1 3">
    <name type="scientific">Haloarcula rubripromontorii</name>
    <dbReference type="NCBI Taxonomy" id="1705562"/>
    <lineage>
        <taxon>Archaea</taxon>
        <taxon>Methanobacteriati</taxon>
        <taxon>Methanobacteriota</taxon>
        <taxon>Stenosarchaea group</taxon>
        <taxon>Halobacteria</taxon>
        <taxon>Halobacteriales</taxon>
        <taxon>Haloarculaceae</taxon>
        <taxon>Haloarcula</taxon>
    </lineage>
</organism>
<dbReference type="CDD" id="cd03801">
    <property type="entry name" value="GT4_PimA-like"/>
    <property type="match status" value="1"/>
</dbReference>
<dbReference type="GO" id="GO:0016757">
    <property type="term" value="F:glycosyltransferase activity"/>
    <property type="evidence" value="ECO:0007669"/>
    <property type="project" value="TreeGrafter"/>
</dbReference>
<dbReference type="PANTHER" id="PTHR45947">
    <property type="entry name" value="SULFOQUINOVOSYL TRANSFERASE SQD2"/>
    <property type="match status" value="1"/>
</dbReference>
<dbReference type="SUPFAM" id="SSF53756">
    <property type="entry name" value="UDP-Glycosyltransferase/glycogen phosphorylase"/>
    <property type="match status" value="1"/>
</dbReference>
<dbReference type="EMBL" id="WOWB01000001">
    <property type="protein sequence ID" value="NLV05981.1"/>
    <property type="molecule type" value="Genomic_DNA"/>
</dbReference>
<name>A0A0M9AMR0_9EURY</name>
<keyword evidence="3" id="KW-1185">Reference proteome</keyword>
<dbReference type="RefSeq" id="WP_053967668.1">
    <property type="nucleotide sequence ID" value="NZ_LIUF01000002.1"/>
</dbReference>
<keyword evidence="2" id="KW-0808">Transferase</keyword>
<comment type="caution">
    <text evidence="1">The sequence shown here is derived from an EMBL/GenBank/DDBJ whole genome shotgun (WGS) entry which is preliminary data.</text>
</comment>
<reference evidence="1 3" key="1">
    <citation type="submission" date="2015-08" db="EMBL/GenBank/DDBJ databases">
        <title>Genomes of Isolates from Cabo Rojo, PR.</title>
        <authorList>
            <person name="Sanchez-Nieves R.L."/>
            <person name="Montalvo-Rodriguez R."/>
        </authorList>
    </citation>
    <scope>NUCLEOTIDE SEQUENCE [LARGE SCALE GENOMIC DNA]</scope>
    <source>
        <strain evidence="1 3">SL3</strain>
    </source>
</reference>
<dbReference type="EMBL" id="LIUF01000002">
    <property type="protein sequence ID" value="KOX93995.1"/>
    <property type="molecule type" value="Genomic_DNA"/>
</dbReference>